<dbReference type="EMBL" id="CAWUHC010000098">
    <property type="protein sequence ID" value="CAK7231785.1"/>
    <property type="molecule type" value="Genomic_DNA"/>
</dbReference>
<reference evidence="3 4" key="1">
    <citation type="submission" date="2024-01" db="EMBL/GenBank/DDBJ databases">
        <authorList>
            <person name="Allen C."/>
            <person name="Tagirdzhanova G."/>
        </authorList>
    </citation>
    <scope>NUCLEOTIDE SEQUENCE [LARGE SCALE GENOMIC DNA]</scope>
</reference>
<feature type="domain" description="HNH nuclease" evidence="2">
    <location>
        <begin position="179"/>
        <end position="290"/>
    </location>
</feature>
<sequence length="394" mass="44038">MASPAPHHRHQASLEDVIDLSPQPPLGASQRDRARRVFHRIAERFKADEPPIDHGARKPTYSQSMLVRFTYEYALSEESRDIFLRAFFKAMALDLDGAEPEPELDFGELKPLFNGFAEHLMDKFFLPLKASTRRTPQPSPAYHSAVHRAQGTETPAFVGTPERLSSLRGACLVRDRHRCVVTRKFSDPEFVARFRQDGNDARDDDGILFSEQDPSQFDGLEVAHILPHSLMKATTHSKLNQSREAALAILHIFDSGVAHDINGVDIDRPRNALTLTLRFHQLFGAFDVYFTPVPDTYNTYRIESFLPPPMAIGLPVTRALFVTDTHTINAPSPRLLAVHRAIAHILHLSGAGFYIDRVLRDMEDSVVRSDGTSDLGHMVALGLGGWLDGAVSSY</sequence>
<dbReference type="InterPro" id="IPR003615">
    <property type="entry name" value="HNH_nuc"/>
</dbReference>
<proteinExistence type="predicted"/>
<keyword evidence="4" id="KW-1185">Reference proteome</keyword>
<evidence type="ECO:0000259" key="2">
    <source>
        <dbReference type="Pfam" id="PF13391"/>
    </source>
</evidence>
<evidence type="ECO:0000313" key="3">
    <source>
        <dbReference type="EMBL" id="CAK7231785.1"/>
    </source>
</evidence>
<dbReference type="Pfam" id="PF13391">
    <property type="entry name" value="HNH_2"/>
    <property type="match status" value="1"/>
</dbReference>
<name>A0ABP0CL53_9PEZI</name>
<dbReference type="Proteomes" id="UP001642406">
    <property type="component" value="Unassembled WGS sequence"/>
</dbReference>
<organism evidence="3 4">
    <name type="scientific">Sporothrix bragantina</name>
    <dbReference type="NCBI Taxonomy" id="671064"/>
    <lineage>
        <taxon>Eukaryota</taxon>
        <taxon>Fungi</taxon>
        <taxon>Dikarya</taxon>
        <taxon>Ascomycota</taxon>
        <taxon>Pezizomycotina</taxon>
        <taxon>Sordariomycetes</taxon>
        <taxon>Sordariomycetidae</taxon>
        <taxon>Ophiostomatales</taxon>
        <taxon>Ophiostomataceae</taxon>
        <taxon>Sporothrix</taxon>
    </lineage>
</organism>
<gene>
    <name evidence="3" type="ORF">SBRCBS47491_008047</name>
</gene>
<protein>
    <recommendedName>
        <fullName evidence="2">HNH nuclease domain-containing protein</fullName>
    </recommendedName>
</protein>
<feature type="compositionally biased region" description="Basic residues" evidence="1">
    <location>
        <begin position="1"/>
        <end position="11"/>
    </location>
</feature>
<evidence type="ECO:0000313" key="4">
    <source>
        <dbReference type="Proteomes" id="UP001642406"/>
    </source>
</evidence>
<accession>A0ABP0CL53</accession>
<comment type="caution">
    <text evidence="3">The sequence shown here is derived from an EMBL/GenBank/DDBJ whole genome shotgun (WGS) entry which is preliminary data.</text>
</comment>
<evidence type="ECO:0000256" key="1">
    <source>
        <dbReference type="SAM" id="MobiDB-lite"/>
    </source>
</evidence>
<feature type="region of interest" description="Disordered" evidence="1">
    <location>
        <begin position="1"/>
        <end position="32"/>
    </location>
</feature>